<keyword evidence="1" id="KW-1133">Transmembrane helix</keyword>
<dbReference type="AlphaFoldDB" id="A0A1G9VJW8"/>
<evidence type="ECO:0000313" key="2">
    <source>
        <dbReference type="EMBL" id="SDM72115.1"/>
    </source>
</evidence>
<evidence type="ECO:0008006" key="4">
    <source>
        <dbReference type="Google" id="ProtNLM"/>
    </source>
</evidence>
<evidence type="ECO:0000256" key="1">
    <source>
        <dbReference type="SAM" id="Phobius"/>
    </source>
</evidence>
<organism evidence="2 3">
    <name type="scientific">Fictibacillus solisalsi</name>
    <dbReference type="NCBI Taxonomy" id="459525"/>
    <lineage>
        <taxon>Bacteria</taxon>
        <taxon>Bacillati</taxon>
        <taxon>Bacillota</taxon>
        <taxon>Bacilli</taxon>
        <taxon>Bacillales</taxon>
        <taxon>Fictibacillaceae</taxon>
        <taxon>Fictibacillus</taxon>
    </lineage>
</organism>
<protein>
    <recommendedName>
        <fullName evidence="4">Menaquinol-cytochrome c reductase cytochrome b subunit</fullName>
    </recommendedName>
</protein>
<proteinExistence type="predicted"/>
<accession>A0A1G9VJW8</accession>
<dbReference type="OrthoDB" id="2622902at2"/>
<dbReference type="EMBL" id="FNHW01000001">
    <property type="protein sequence ID" value="SDM72115.1"/>
    <property type="molecule type" value="Genomic_DNA"/>
</dbReference>
<keyword evidence="3" id="KW-1185">Reference proteome</keyword>
<sequence>MRNRLFIFGLVLFTVSGLIFGIMHAAFSLYASQLNGWSDPPGKLTTILNDSVGWVPYIISILFMVSGMYMICYIIIKDKSKA</sequence>
<keyword evidence="1" id="KW-0812">Transmembrane</keyword>
<gene>
    <name evidence="2" type="ORF">SAMN04488137_1616</name>
</gene>
<reference evidence="3" key="1">
    <citation type="submission" date="2016-10" db="EMBL/GenBank/DDBJ databases">
        <authorList>
            <person name="Varghese N."/>
            <person name="Submissions S."/>
        </authorList>
    </citation>
    <scope>NUCLEOTIDE SEQUENCE [LARGE SCALE GENOMIC DNA]</scope>
    <source>
        <strain evidence="3">CGMCC 1.6854</strain>
    </source>
</reference>
<name>A0A1G9VJW8_9BACL</name>
<keyword evidence="1" id="KW-0472">Membrane</keyword>
<feature type="transmembrane region" description="Helical" evidence="1">
    <location>
        <begin position="55"/>
        <end position="76"/>
    </location>
</feature>
<evidence type="ECO:0000313" key="3">
    <source>
        <dbReference type="Proteomes" id="UP000199544"/>
    </source>
</evidence>
<dbReference type="Proteomes" id="UP000199544">
    <property type="component" value="Unassembled WGS sequence"/>
</dbReference>